<dbReference type="EMBL" id="WHOC01000183">
    <property type="protein sequence ID" value="NOU91163.1"/>
    <property type="molecule type" value="Genomic_DNA"/>
</dbReference>
<comment type="caution">
    <text evidence="1">The sequence shown here is derived from an EMBL/GenBank/DDBJ whole genome shotgun (WGS) entry which is preliminary data.</text>
</comment>
<dbReference type="RefSeq" id="WP_171693852.1">
    <property type="nucleotide sequence ID" value="NZ_WHOC01000183.1"/>
</dbReference>
<sequence>MENNFPLSSANELLKSSGGFLMKLYKANKYLTMWQFINTDFSELARNIPVENKALFDHFVEHIDGLIKDQVFKREDKLAYSDEMGILCD</sequence>
<dbReference type="Proteomes" id="UP000658690">
    <property type="component" value="Unassembled WGS sequence"/>
</dbReference>
<proteinExistence type="predicted"/>
<organism evidence="1 2">
    <name type="scientific">Paenibacillus germinis</name>
    <dbReference type="NCBI Taxonomy" id="2654979"/>
    <lineage>
        <taxon>Bacteria</taxon>
        <taxon>Bacillati</taxon>
        <taxon>Bacillota</taxon>
        <taxon>Bacilli</taxon>
        <taxon>Bacillales</taxon>
        <taxon>Paenibacillaceae</taxon>
        <taxon>Paenibacillus</taxon>
    </lineage>
</organism>
<evidence type="ECO:0000313" key="2">
    <source>
        <dbReference type="Proteomes" id="UP000658690"/>
    </source>
</evidence>
<protein>
    <submittedName>
        <fullName evidence="1">Uncharacterized protein</fullName>
    </submittedName>
</protein>
<accession>A0ABX1ZGN7</accession>
<gene>
    <name evidence="1" type="ORF">GC102_36365</name>
</gene>
<name>A0ABX1ZGN7_9BACL</name>
<evidence type="ECO:0000313" key="1">
    <source>
        <dbReference type="EMBL" id="NOU91163.1"/>
    </source>
</evidence>
<reference evidence="1 2" key="1">
    <citation type="submission" date="2019-10" db="EMBL/GenBank/DDBJ databases">
        <title>Description of Paenibacillus choica sp. nov.</title>
        <authorList>
            <person name="Carlier A."/>
            <person name="Qi S."/>
        </authorList>
    </citation>
    <scope>NUCLEOTIDE SEQUENCE [LARGE SCALE GENOMIC DNA]</scope>
    <source>
        <strain evidence="1 2">LMG 31460</strain>
    </source>
</reference>
<keyword evidence="2" id="KW-1185">Reference proteome</keyword>